<keyword evidence="3" id="KW-1185">Reference proteome</keyword>
<keyword evidence="1" id="KW-1133">Transmembrane helix</keyword>
<dbReference type="Proteomes" id="UP000005237">
    <property type="component" value="Unassembled WGS sequence"/>
</dbReference>
<name>A0A8R1HIZ2_CAEJA</name>
<feature type="transmembrane region" description="Helical" evidence="1">
    <location>
        <begin position="13"/>
        <end position="32"/>
    </location>
</feature>
<dbReference type="SUPFAM" id="SSF55856">
    <property type="entry name" value="Cytochrome b5-like heme/steroid binding domain"/>
    <property type="match status" value="1"/>
</dbReference>
<dbReference type="AlphaFoldDB" id="A0A8R1HIZ2"/>
<dbReference type="EnsemblMetazoa" id="CJA03199.1">
    <property type="protein sequence ID" value="CJA03199.1"/>
    <property type="gene ID" value="WBGene00122403"/>
</dbReference>
<keyword evidence="1" id="KW-0472">Membrane</keyword>
<evidence type="ECO:0000313" key="3">
    <source>
        <dbReference type="Proteomes" id="UP000005237"/>
    </source>
</evidence>
<sequence>MQLGEYDLTVTDVTVFVVFLVALKKVFARFLAPKIAEPRRYEIEPLEQRNLTLKEIENLRKEENRCLVVVNNKIYDLSSSRELYENNRDVFETENGCGEEWEPILNRKFQFVGKVVSTI</sequence>
<organism evidence="2 3">
    <name type="scientific">Caenorhabditis japonica</name>
    <dbReference type="NCBI Taxonomy" id="281687"/>
    <lineage>
        <taxon>Eukaryota</taxon>
        <taxon>Metazoa</taxon>
        <taxon>Ecdysozoa</taxon>
        <taxon>Nematoda</taxon>
        <taxon>Chromadorea</taxon>
        <taxon>Rhabditida</taxon>
        <taxon>Rhabditina</taxon>
        <taxon>Rhabditomorpha</taxon>
        <taxon>Rhabditoidea</taxon>
        <taxon>Rhabditidae</taxon>
        <taxon>Peloderinae</taxon>
        <taxon>Caenorhabditis</taxon>
    </lineage>
</organism>
<accession>A0A8R1HIZ2</accession>
<keyword evidence="1" id="KW-0812">Transmembrane</keyword>
<evidence type="ECO:0000256" key="1">
    <source>
        <dbReference type="SAM" id="Phobius"/>
    </source>
</evidence>
<protein>
    <recommendedName>
        <fullName evidence="4">Cytochrome b5 heme-binding domain-containing protein</fullName>
    </recommendedName>
</protein>
<reference evidence="2" key="2">
    <citation type="submission" date="2022-06" db="UniProtKB">
        <authorList>
            <consortium name="EnsemblMetazoa"/>
        </authorList>
    </citation>
    <scope>IDENTIFICATION</scope>
    <source>
        <strain evidence="2">DF5081</strain>
    </source>
</reference>
<evidence type="ECO:0008006" key="4">
    <source>
        <dbReference type="Google" id="ProtNLM"/>
    </source>
</evidence>
<proteinExistence type="predicted"/>
<dbReference type="OMA" id="PICARKY"/>
<evidence type="ECO:0000313" key="2">
    <source>
        <dbReference type="EnsemblMetazoa" id="CJA03199.1"/>
    </source>
</evidence>
<dbReference type="InterPro" id="IPR036400">
    <property type="entry name" value="Cyt_B5-like_heme/steroid_sf"/>
</dbReference>
<reference evidence="3" key="1">
    <citation type="submission" date="2010-08" db="EMBL/GenBank/DDBJ databases">
        <authorList>
            <consortium name="Caenorhabditis japonica Sequencing Consortium"/>
            <person name="Wilson R.K."/>
        </authorList>
    </citation>
    <scope>NUCLEOTIDE SEQUENCE [LARGE SCALE GENOMIC DNA]</scope>
    <source>
        <strain evidence="3">DF5081</strain>
    </source>
</reference>